<evidence type="ECO:0000313" key="2">
    <source>
        <dbReference type="Proteomes" id="UP000789901"/>
    </source>
</evidence>
<organism evidence="1 2">
    <name type="scientific">Gigaspora margarita</name>
    <dbReference type="NCBI Taxonomy" id="4874"/>
    <lineage>
        <taxon>Eukaryota</taxon>
        <taxon>Fungi</taxon>
        <taxon>Fungi incertae sedis</taxon>
        <taxon>Mucoromycota</taxon>
        <taxon>Glomeromycotina</taxon>
        <taxon>Glomeromycetes</taxon>
        <taxon>Diversisporales</taxon>
        <taxon>Gigasporaceae</taxon>
        <taxon>Gigaspora</taxon>
    </lineage>
</organism>
<dbReference type="EMBL" id="CAJVQB010005090">
    <property type="protein sequence ID" value="CAG8652995.1"/>
    <property type="molecule type" value="Genomic_DNA"/>
</dbReference>
<proteinExistence type="predicted"/>
<evidence type="ECO:0000313" key="1">
    <source>
        <dbReference type="EMBL" id="CAG8652995.1"/>
    </source>
</evidence>
<reference evidence="1 2" key="1">
    <citation type="submission" date="2021-06" db="EMBL/GenBank/DDBJ databases">
        <authorList>
            <person name="Kallberg Y."/>
            <person name="Tangrot J."/>
            <person name="Rosling A."/>
        </authorList>
    </citation>
    <scope>NUCLEOTIDE SEQUENCE [LARGE SCALE GENOMIC DNA]</scope>
    <source>
        <strain evidence="1 2">120-4 pot B 10/14</strain>
    </source>
</reference>
<sequence length="41" mass="4789">MSQRTNKKNINLAFPQKSREMVALMDRFAIVHGRHVLSEAY</sequence>
<protein>
    <submittedName>
        <fullName evidence="1">34588_t:CDS:1</fullName>
    </submittedName>
</protein>
<dbReference type="Proteomes" id="UP000789901">
    <property type="component" value="Unassembled WGS sequence"/>
</dbReference>
<gene>
    <name evidence="1" type="ORF">GMARGA_LOCUS9456</name>
</gene>
<comment type="caution">
    <text evidence="1">The sequence shown here is derived from an EMBL/GenBank/DDBJ whole genome shotgun (WGS) entry which is preliminary data.</text>
</comment>
<name>A0ABN7UQI1_GIGMA</name>
<feature type="non-terminal residue" evidence="1">
    <location>
        <position position="41"/>
    </location>
</feature>
<keyword evidence="2" id="KW-1185">Reference proteome</keyword>
<accession>A0ABN7UQI1</accession>